<dbReference type="InterPro" id="IPR036390">
    <property type="entry name" value="WH_DNA-bd_sf"/>
</dbReference>
<dbReference type="InterPro" id="IPR043129">
    <property type="entry name" value="ATPase_NBD"/>
</dbReference>
<evidence type="ECO:0000313" key="4">
    <source>
        <dbReference type="Proteomes" id="UP000680132"/>
    </source>
</evidence>
<dbReference type="InterPro" id="IPR036388">
    <property type="entry name" value="WH-like_DNA-bd_sf"/>
</dbReference>
<dbReference type="PANTHER" id="PTHR18964">
    <property type="entry name" value="ROK (REPRESSOR, ORF, KINASE) FAMILY"/>
    <property type="match status" value="1"/>
</dbReference>
<evidence type="ECO:0000256" key="1">
    <source>
        <dbReference type="ARBA" id="ARBA00006479"/>
    </source>
</evidence>
<dbReference type="Gene3D" id="3.30.420.40">
    <property type="match status" value="2"/>
</dbReference>
<feature type="region of interest" description="Disordered" evidence="2">
    <location>
        <begin position="1"/>
        <end position="24"/>
    </location>
</feature>
<dbReference type="AlphaFoldDB" id="A0A939TP90"/>
<organism evidence="3 4">
    <name type="scientific">Microbacterium stercoris</name>
    <dbReference type="NCBI Taxonomy" id="2820289"/>
    <lineage>
        <taxon>Bacteria</taxon>
        <taxon>Bacillati</taxon>
        <taxon>Actinomycetota</taxon>
        <taxon>Actinomycetes</taxon>
        <taxon>Micrococcales</taxon>
        <taxon>Microbacteriaceae</taxon>
        <taxon>Microbacterium</taxon>
    </lineage>
</organism>
<dbReference type="InterPro" id="IPR049874">
    <property type="entry name" value="ROK_cs"/>
</dbReference>
<dbReference type="InterPro" id="IPR000600">
    <property type="entry name" value="ROK"/>
</dbReference>
<dbReference type="Pfam" id="PF00480">
    <property type="entry name" value="ROK"/>
    <property type="match status" value="1"/>
</dbReference>
<sequence>MTAASPASSVADRTTRGRRPELGTTTSAEIFTRIITNGPISRVEIGRLTGLSPAKVTKTVSPLIRDGFVTVGEHAEHSTPGRPVYPLSVVPRSMLAIGVKVNAGEVVAATVSLGNELLASTRRSLPEHSPQTVTAAIVEVARELISALGAEADALAGVGVAVSGDIDSEAGVVRDSPLLGWTHVSLGVEIEAQLDLPVIVENDVLALAKAEQWFGEGTEAESFAIITIGAGIGCGIYVNRDVVSGSHGVAGEIGHLPLARPDALCVCGRRGCVEAVASSRAILEAVQTEHHDPSLTLDDVVRLAHEGDAAAVTAFERAGTAIGAALAATVNLIGPEVVVIAGEGVTDYDLYERRIRDEFAAHAFGAAGNCRLVVRGHTFLDWARGAAVTALRAALAVAPTGA</sequence>
<reference evidence="3" key="1">
    <citation type="submission" date="2021-03" db="EMBL/GenBank/DDBJ databases">
        <title>Microbacterium sp. nov., a novel actinobacterium isolated from cow dung.</title>
        <authorList>
            <person name="Zhang L."/>
        </authorList>
    </citation>
    <scope>NUCLEOTIDE SEQUENCE</scope>
    <source>
        <strain evidence="3">NEAU-LLB</strain>
    </source>
</reference>
<dbReference type="EMBL" id="JAGFOA010000008">
    <property type="protein sequence ID" value="MBO3665023.1"/>
    <property type="molecule type" value="Genomic_DNA"/>
</dbReference>
<dbReference type="Proteomes" id="UP000680132">
    <property type="component" value="Unassembled WGS sequence"/>
</dbReference>
<dbReference type="PROSITE" id="PS01125">
    <property type="entry name" value="ROK"/>
    <property type="match status" value="1"/>
</dbReference>
<dbReference type="RefSeq" id="WP_208505349.1">
    <property type="nucleotide sequence ID" value="NZ_JAGFOA010000008.1"/>
</dbReference>
<comment type="similarity">
    <text evidence="1">Belongs to the ROK (NagC/XylR) family.</text>
</comment>
<gene>
    <name evidence="3" type="ORF">J5V96_16110</name>
</gene>
<feature type="compositionally biased region" description="Polar residues" evidence="2">
    <location>
        <begin position="1"/>
        <end position="12"/>
    </location>
</feature>
<dbReference type="PANTHER" id="PTHR18964:SF149">
    <property type="entry name" value="BIFUNCTIONAL UDP-N-ACETYLGLUCOSAMINE 2-EPIMERASE_N-ACETYLMANNOSAMINE KINASE"/>
    <property type="match status" value="1"/>
</dbReference>
<accession>A0A939TP90</accession>
<keyword evidence="4" id="KW-1185">Reference proteome</keyword>
<protein>
    <submittedName>
        <fullName evidence="3">ROK family transcriptional regulator</fullName>
    </submittedName>
</protein>
<dbReference type="SUPFAM" id="SSF53067">
    <property type="entry name" value="Actin-like ATPase domain"/>
    <property type="match status" value="1"/>
</dbReference>
<name>A0A939TP90_9MICO</name>
<dbReference type="Gene3D" id="1.10.10.10">
    <property type="entry name" value="Winged helix-like DNA-binding domain superfamily/Winged helix DNA-binding domain"/>
    <property type="match status" value="1"/>
</dbReference>
<evidence type="ECO:0000313" key="3">
    <source>
        <dbReference type="EMBL" id="MBO3665023.1"/>
    </source>
</evidence>
<evidence type="ECO:0000256" key="2">
    <source>
        <dbReference type="SAM" id="MobiDB-lite"/>
    </source>
</evidence>
<comment type="caution">
    <text evidence="3">The sequence shown here is derived from an EMBL/GenBank/DDBJ whole genome shotgun (WGS) entry which is preliminary data.</text>
</comment>
<proteinExistence type="inferred from homology"/>
<dbReference type="SUPFAM" id="SSF46785">
    <property type="entry name" value="Winged helix' DNA-binding domain"/>
    <property type="match status" value="1"/>
</dbReference>